<dbReference type="Proteomes" id="UP000078476">
    <property type="component" value="Unassembled WGS sequence"/>
</dbReference>
<keyword evidence="7" id="KW-0472">Membrane</keyword>
<evidence type="ECO:0000313" key="9">
    <source>
        <dbReference type="EMBL" id="OAI09888.1"/>
    </source>
</evidence>
<proteinExistence type="predicted"/>
<keyword evidence="6" id="KW-1133">Transmembrane helix</keyword>
<keyword evidence="2 9" id="KW-0328">Glycosyltransferase</keyword>
<keyword evidence="5" id="KW-0448">Lipopolysaccharide biosynthesis</keyword>
<sequence>MKISVVVPVHNETDNVETLISEIHQSLHAQDDYEMIFVDDGSTDDTLLKLKQAMQTYPGLRVLQHLKSCGQSRAIHSGVIAAKFDWIATLDGDGQNDPSDIPQLMTALNTQNSENLWMLAGFRHQRNDTGWRRFSSKFANSIRQAILHDNTPDTGCGLKLFRRDKFLALPYFDHIHRFLPALIQMAGGEVISVKVSHRARSHGQSKYGTLDRLQAGIVDILGVIWLKKRYSLAIVSEVNSGH</sequence>
<evidence type="ECO:0000256" key="6">
    <source>
        <dbReference type="ARBA" id="ARBA00022989"/>
    </source>
</evidence>
<keyword evidence="4" id="KW-0812">Transmembrane</keyword>
<evidence type="ECO:0000256" key="5">
    <source>
        <dbReference type="ARBA" id="ARBA00022985"/>
    </source>
</evidence>
<dbReference type="OrthoDB" id="9811884at2"/>
<comment type="caution">
    <text evidence="9">The sequence shown here is derived from an EMBL/GenBank/DDBJ whole genome shotgun (WGS) entry which is preliminary data.</text>
</comment>
<accession>A0A177MVY6</accession>
<dbReference type="InterPro" id="IPR001173">
    <property type="entry name" value="Glyco_trans_2-like"/>
</dbReference>
<keyword evidence="3 9" id="KW-0808">Transferase</keyword>
<evidence type="ECO:0000313" key="10">
    <source>
        <dbReference type="Proteomes" id="UP000078476"/>
    </source>
</evidence>
<keyword evidence="1" id="KW-1003">Cell membrane</keyword>
<evidence type="ECO:0000256" key="3">
    <source>
        <dbReference type="ARBA" id="ARBA00022679"/>
    </source>
</evidence>
<dbReference type="GO" id="GO:0099621">
    <property type="term" value="F:undecaprenyl-phosphate 4-deoxy-4-formamido-L-arabinose transferase activity"/>
    <property type="evidence" value="ECO:0007669"/>
    <property type="project" value="TreeGrafter"/>
</dbReference>
<feature type="domain" description="Glycosyltransferase 2-like" evidence="8">
    <location>
        <begin position="4"/>
        <end position="166"/>
    </location>
</feature>
<organism evidence="9 10">
    <name type="scientific">Methylomonas lenta</name>
    <dbReference type="NCBI Taxonomy" id="980561"/>
    <lineage>
        <taxon>Bacteria</taxon>
        <taxon>Pseudomonadati</taxon>
        <taxon>Pseudomonadota</taxon>
        <taxon>Gammaproteobacteria</taxon>
        <taxon>Methylococcales</taxon>
        <taxon>Methylococcaceae</taxon>
        <taxon>Methylomonas</taxon>
    </lineage>
</organism>
<dbReference type="Pfam" id="PF00535">
    <property type="entry name" value="Glycos_transf_2"/>
    <property type="match status" value="1"/>
</dbReference>
<name>A0A177MVY6_9GAMM</name>
<dbReference type="InterPro" id="IPR050256">
    <property type="entry name" value="Glycosyltransferase_2"/>
</dbReference>
<dbReference type="AlphaFoldDB" id="A0A177MVY6"/>
<dbReference type="EMBL" id="LUUI01000163">
    <property type="protein sequence ID" value="OAI09888.1"/>
    <property type="molecule type" value="Genomic_DNA"/>
</dbReference>
<dbReference type="SUPFAM" id="SSF53448">
    <property type="entry name" value="Nucleotide-diphospho-sugar transferases"/>
    <property type="match status" value="1"/>
</dbReference>
<reference evidence="9 10" key="1">
    <citation type="submission" date="2016-03" db="EMBL/GenBank/DDBJ databases">
        <authorList>
            <person name="Ploux O."/>
        </authorList>
    </citation>
    <scope>NUCLEOTIDE SEQUENCE [LARGE SCALE GENOMIC DNA]</scope>
    <source>
        <strain evidence="9 10">R-45370</strain>
    </source>
</reference>
<evidence type="ECO:0000256" key="7">
    <source>
        <dbReference type="ARBA" id="ARBA00023136"/>
    </source>
</evidence>
<dbReference type="InterPro" id="IPR029044">
    <property type="entry name" value="Nucleotide-diphossugar_trans"/>
</dbReference>
<gene>
    <name evidence="9" type="ORF">A1359_18080</name>
</gene>
<dbReference type="RefSeq" id="WP_066988022.1">
    <property type="nucleotide sequence ID" value="NZ_LUUI01000163.1"/>
</dbReference>
<evidence type="ECO:0000259" key="8">
    <source>
        <dbReference type="Pfam" id="PF00535"/>
    </source>
</evidence>
<protein>
    <submittedName>
        <fullName evidence="9">Dolichol-phosphate mannosyltransferase</fullName>
    </submittedName>
</protein>
<dbReference type="STRING" id="980561.A1359_18080"/>
<evidence type="ECO:0000256" key="1">
    <source>
        <dbReference type="ARBA" id="ARBA00022475"/>
    </source>
</evidence>
<dbReference type="PANTHER" id="PTHR48090:SF3">
    <property type="entry name" value="UNDECAPRENYL-PHOSPHATE 4-DEOXY-4-FORMAMIDO-L-ARABINOSE TRANSFERASE"/>
    <property type="match status" value="1"/>
</dbReference>
<keyword evidence="10" id="KW-1185">Reference proteome</keyword>
<dbReference type="PANTHER" id="PTHR48090">
    <property type="entry name" value="UNDECAPRENYL-PHOSPHATE 4-DEOXY-4-FORMAMIDO-L-ARABINOSE TRANSFERASE-RELATED"/>
    <property type="match status" value="1"/>
</dbReference>
<evidence type="ECO:0000256" key="2">
    <source>
        <dbReference type="ARBA" id="ARBA00022676"/>
    </source>
</evidence>
<evidence type="ECO:0000256" key="4">
    <source>
        <dbReference type="ARBA" id="ARBA00022692"/>
    </source>
</evidence>
<dbReference type="GO" id="GO:0009103">
    <property type="term" value="P:lipopolysaccharide biosynthetic process"/>
    <property type="evidence" value="ECO:0007669"/>
    <property type="project" value="UniProtKB-KW"/>
</dbReference>
<dbReference type="Gene3D" id="3.90.550.10">
    <property type="entry name" value="Spore Coat Polysaccharide Biosynthesis Protein SpsA, Chain A"/>
    <property type="match status" value="1"/>
</dbReference>
<dbReference type="GO" id="GO:0005886">
    <property type="term" value="C:plasma membrane"/>
    <property type="evidence" value="ECO:0007669"/>
    <property type="project" value="TreeGrafter"/>
</dbReference>
<dbReference type="FunFam" id="3.90.550.10:FF:000170">
    <property type="entry name" value="Dolichol-phosphate mannosyltransferase"/>
    <property type="match status" value="1"/>
</dbReference>
<dbReference type="CDD" id="cd04179">
    <property type="entry name" value="DPM_DPG-synthase_like"/>
    <property type="match status" value="1"/>
</dbReference>